<name>A0A1I2IBX8_9GAMM</name>
<gene>
    <name evidence="3" type="ORF">SAMN04488120_103200</name>
</gene>
<dbReference type="STRING" id="1076937.SAMN04488120_103200"/>
<evidence type="ECO:0000313" key="4">
    <source>
        <dbReference type="Proteomes" id="UP000199771"/>
    </source>
</evidence>
<evidence type="ECO:0000256" key="1">
    <source>
        <dbReference type="SAM" id="SignalP"/>
    </source>
</evidence>
<organism evidence="3 4">
    <name type="scientific">Fontimonas thermophila</name>
    <dbReference type="NCBI Taxonomy" id="1076937"/>
    <lineage>
        <taxon>Bacteria</taxon>
        <taxon>Pseudomonadati</taxon>
        <taxon>Pseudomonadota</taxon>
        <taxon>Gammaproteobacteria</taxon>
        <taxon>Nevskiales</taxon>
        <taxon>Nevskiaceae</taxon>
        <taxon>Fontimonas</taxon>
    </lineage>
</organism>
<protein>
    <recommendedName>
        <fullName evidence="2">DUF4124 domain-containing protein</fullName>
    </recommendedName>
</protein>
<dbReference type="Pfam" id="PF13511">
    <property type="entry name" value="DUF4124"/>
    <property type="match status" value="1"/>
</dbReference>
<dbReference type="InterPro" id="IPR025392">
    <property type="entry name" value="DUF4124"/>
</dbReference>
<feature type="domain" description="DUF4124" evidence="2">
    <location>
        <begin position="18"/>
        <end position="57"/>
    </location>
</feature>
<evidence type="ECO:0000313" key="3">
    <source>
        <dbReference type="EMBL" id="SFF39744.1"/>
    </source>
</evidence>
<keyword evidence="1" id="KW-0732">Signal</keyword>
<reference evidence="3 4" key="1">
    <citation type="submission" date="2016-10" db="EMBL/GenBank/DDBJ databases">
        <authorList>
            <person name="de Groot N.N."/>
        </authorList>
    </citation>
    <scope>NUCLEOTIDE SEQUENCE [LARGE SCALE GENOMIC DNA]</scope>
    <source>
        <strain evidence="3 4">DSM 23609</strain>
    </source>
</reference>
<keyword evidence="4" id="KW-1185">Reference proteome</keyword>
<sequence>MLCACAPLRLAAVGVVTMLLAAPAAPAEIYRCEDKGHVRFTDRPCDAQAEPVELRAPIIVPAEPHPDLLGDSDKKSAARRKARDAADAAWVKDYTARKAAEERIRHGRMTRTVVEGMKPDDVRRLHGEPDVVTKSRGGKTERETWRYTLDDGTQLHVTFTGGAVSAVRTRESKKP</sequence>
<accession>A0A1I2IBX8</accession>
<evidence type="ECO:0000259" key="2">
    <source>
        <dbReference type="Pfam" id="PF13511"/>
    </source>
</evidence>
<proteinExistence type="predicted"/>
<dbReference type="AlphaFoldDB" id="A0A1I2IBX8"/>
<dbReference type="OrthoDB" id="5771047at2"/>
<dbReference type="Proteomes" id="UP000199771">
    <property type="component" value="Unassembled WGS sequence"/>
</dbReference>
<feature type="signal peptide" evidence="1">
    <location>
        <begin position="1"/>
        <end position="27"/>
    </location>
</feature>
<feature type="chain" id="PRO_5011715971" description="DUF4124 domain-containing protein" evidence="1">
    <location>
        <begin position="28"/>
        <end position="175"/>
    </location>
</feature>
<dbReference type="EMBL" id="FOOC01000003">
    <property type="protein sequence ID" value="SFF39744.1"/>
    <property type="molecule type" value="Genomic_DNA"/>
</dbReference>
<dbReference type="RefSeq" id="WP_091532280.1">
    <property type="nucleotide sequence ID" value="NZ_FOOC01000003.1"/>
</dbReference>